<organism evidence="1 2">
    <name type="scientific">Nocardioides acrostichi</name>
    <dbReference type="NCBI Taxonomy" id="2784339"/>
    <lineage>
        <taxon>Bacteria</taxon>
        <taxon>Bacillati</taxon>
        <taxon>Actinomycetota</taxon>
        <taxon>Actinomycetes</taxon>
        <taxon>Propionibacteriales</taxon>
        <taxon>Nocardioidaceae</taxon>
        <taxon>Nocardioides</taxon>
    </lineage>
</organism>
<dbReference type="Proteomes" id="UP000656804">
    <property type="component" value="Unassembled WGS sequence"/>
</dbReference>
<gene>
    <name evidence="1" type="ORF">ISG29_08835</name>
</gene>
<dbReference type="CDD" id="cd00085">
    <property type="entry name" value="HNHc"/>
    <property type="match status" value="1"/>
</dbReference>
<dbReference type="EMBL" id="JADIVZ010000003">
    <property type="protein sequence ID" value="MBF4161796.1"/>
    <property type="molecule type" value="Genomic_DNA"/>
</dbReference>
<evidence type="ECO:0008006" key="3">
    <source>
        <dbReference type="Google" id="ProtNLM"/>
    </source>
</evidence>
<dbReference type="AlphaFoldDB" id="A0A930Y7A6"/>
<evidence type="ECO:0000313" key="2">
    <source>
        <dbReference type="Proteomes" id="UP000656804"/>
    </source>
</evidence>
<keyword evidence="2" id="KW-1185">Reference proteome</keyword>
<protein>
    <recommendedName>
        <fullName evidence="3">DUF222 domain-containing protein</fullName>
    </recommendedName>
</protein>
<dbReference type="InterPro" id="IPR003615">
    <property type="entry name" value="HNH_nuc"/>
</dbReference>
<sequence>MTPAPAPQSSGLLSVAVSAQREAQSAETRLWEAAAEWCAAHAEGHVPDCVAGGPLGVVTEELLAAYEVEGGDRLIGAGGPGTPLVAEFAVIELATALGRSDASGRAFVGAVMETRFRLPLLWEAMTSGRVAPWRARRIAEETMRLGPEAAGFVDRMIAPIAHKTGLRALDGLVADAIARYEPETAEADLADAHAHRHVTIELDQPGQGAMCAFDGLVRLDGLLDRADAEDLDLALRNLAAEQYALGSPLELGERRAAALGQLARNQTMLDLTGTAATAKPTTVPARQLVLHVRLSSEAVSGAPVLDPATGALGIHLARVSTEQGSHRATVTAEQVAAWAGNPDTKVVVKPVVDLTETVAVDAYEVPDRIAFRVKEQRQTCAFPFCQWSAMRADLDHIDEYAPMSEGGPPGQTSTETLAPLCRTHHRAKTHPSPSRQTGRSERRWRYRRIRPGLYLWNSPHGRTFLVDPDGTEHLT</sequence>
<evidence type="ECO:0000313" key="1">
    <source>
        <dbReference type="EMBL" id="MBF4161796.1"/>
    </source>
</evidence>
<dbReference type="RefSeq" id="WP_194503052.1">
    <property type="nucleotide sequence ID" value="NZ_JADIVZ010000003.1"/>
</dbReference>
<reference evidence="1" key="1">
    <citation type="submission" date="2020-11" db="EMBL/GenBank/DDBJ databases">
        <title>Nocardioides sp. CBS4Y-1, whole genome shotgun sequence.</title>
        <authorList>
            <person name="Tuo L."/>
        </authorList>
    </citation>
    <scope>NUCLEOTIDE SEQUENCE</scope>
    <source>
        <strain evidence="1">CBS4Y-1</strain>
    </source>
</reference>
<accession>A0A930Y7A6</accession>
<proteinExistence type="predicted"/>
<name>A0A930Y7A6_9ACTN</name>
<comment type="caution">
    <text evidence="1">The sequence shown here is derived from an EMBL/GenBank/DDBJ whole genome shotgun (WGS) entry which is preliminary data.</text>
</comment>